<reference evidence="1" key="2">
    <citation type="submission" date="2022-06" db="UniProtKB">
        <authorList>
            <consortium name="EnsemblMetazoa"/>
        </authorList>
    </citation>
    <scope>IDENTIFICATION</scope>
    <source>
        <strain evidence="1">PS312</strain>
    </source>
</reference>
<dbReference type="EnsemblMetazoa" id="PPA39106.1">
    <property type="protein sequence ID" value="PPA39106.1"/>
    <property type="gene ID" value="WBGene00277475"/>
</dbReference>
<evidence type="ECO:0000313" key="1">
    <source>
        <dbReference type="EnsemblMetazoa" id="PPA39106.1"/>
    </source>
</evidence>
<gene>
    <name evidence="1" type="primary">WBGene00277475</name>
</gene>
<evidence type="ECO:0000313" key="2">
    <source>
        <dbReference type="Proteomes" id="UP000005239"/>
    </source>
</evidence>
<reference evidence="2" key="1">
    <citation type="journal article" date="2008" name="Nat. Genet.">
        <title>The Pristionchus pacificus genome provides a unique perspective on nematode lifestyle and parasitism.</title>
        <authorList>
            <person name="Dieterich C."/>
            <person name="Clifton S.W."/>
            <person name="Schuster L.N."/>
            <person name="Chinwalla A."/>
            <person name="Delehaunty K."/>
            <person name="Dinkelacker I."/>
            <person name="Fulton L."/>
            <person name="Fulton R."/>
            <person name="Godfrey J."/>
            <person name="Minx P."/>
            <person name="Mitreva M."/>
            <person name="Roeseler W."/>
            <person name="Tian H."/>
            <person name="Witte H."/>
            <person name="Yang S.P."/>
            <person name="Wilson R.K."/>
            <person name="Sommer R.J."/>
        </authorList>
    </citation>
    <scope>NUCLEOTIDE SEQUENCE [LARGE SCALE GENOMIC DNA]</scope>
    <source>
        <strain evidence="2">PS312</strain>
    </source>
</reference>
<accession>A0A8R1YVQ0</accession>
<sequence length="71" mass="7938">MDDCTFSNSADLLHVIFERPVRNIIKLGIMYKGSLADHTCKIEIPANEVHHLDAPLKIFGKQGATILHIKV</sequence>
<dbReference type="AlphaFoldDB" id="A0A454XMA4"/>
<keyword evidence="2" id="KW-1185">Reference proteome</keyword>
<name>A0A454XMA4_PRIPA</name>
<accession>A0A454XMA4</accession>
<dbReference type="Proteomes" id="UP000005239">
    <property type="component" value="Unassembled WGS sequence"/>
</dbReference>
<protein>
    <submittedName>
        <fullName evidence="1">Uncharacterized protein</fullName>
    </submittedName>
</protein>
<proteinExistence type="predicted"/>
<organism evidence="1 2">
    <name type="scientific">Pristionchus pacificus</name>
    <name type="common">Parasitic nematode worm</name>
    <dbReference type="NCBI Taxonomy" id="54126"/>
    <lineage>
        <taxon>Eukaryota</taxon>
        <taxon>Metazoa</taxon>
        <taxon>Ecdysozoa</taxon>
        <taxon>Nematoda</taxon>
        <taxon>Chromadorea</taxon>
        <taxon>Rhabditida</taxon>
        <taxon>Rhabditina</taxon>
        <taxon>Diplogasteromorpha</taxon>
        <taxon>Diplogasteroidea</taxon>
        <taxon>Neodiplogasteridae</taxon>
        <taxon>Pristionchus</taxon>
    </lineage>
</organism>